<organism evidence="1">
    <name type="scientific">Thermoleptolyngbya oregonensis NK1-22</name>
    <dbReference type="NCBI Taxonomy" id="2547457"/>
    <lineage>
        <taxon>Bacteria</taxon>
        <taxon>Bacillati</taxon>
        <taxon>Cyanobacteriota</taxon>
        <taxon>Cyanophyceae</taxon>
        <taxon>Oculatellales</taxon>
        <taxon>Oculatellaceae</taxon>
        <taxon>Thermoleptolyngbya</taxon>
    </lineage>
</organism>
<gene>
    <name evidence="1" type="ORF">HNI00_09605</name>
</gene>
<evidence type="ECO:0000313" key="1">
    <source>
        <dbReference type="EMBL" id="WOB43386.1"/>
    </source>
</evidence>
<name>A0AA96Y4X3_9CYAN</name>
<dbReference type="RefSeq" id="WP_316792798.1">
    <property type="nucleotide sequence ID" value="NZ_CP053540.1"/>
</dbReference>
<sequence length="56" mass="6175">MENSVLLRRTANRPGFFPSKDSGVLGAIAHDGFIQYQSNSPVEEREPASKLRPGFV</sequence>
<dbReference type="AlphaFoldDB" id="A0AA96Y4X3"/>
<accession>A0AA96Y4X3</accession>
<protein>
    <submittedName>
        <fullName evidence="1">Uncharacterized protein</fullName>
    </submittedName>
</protein>
<dbReference type="EMBL" id="CP053540">
    <property type="protein sequence ID" value="WOB43386.1"/>
    <property type="molecule type" value="Genomic_DNA"/>
</dbReference>
<reference evidence="1" key="1">
    <citation type="submission" date="2020-05" db="EMBL/GenBank/DDBJ databases">
        <authorList>
            <person name="Zhu T."/>
            <person name="Keshari N."/>
            <person name="Lu X."/>
        </authorList>
    </citation>
    <scope>NUCLEOTIDE SEQUENCE</scope>
    <source>
        <strain evidence="1">NK1-22</strain>
    </source>
</reference>
<dbReference type="KEGG" id="tog:HNI00_09605"/>
<proteinExistence type="predicted"/>